<evidence type="ECO:0008006" key="10">
    <source>
        <dbReference type="Google" id="ProtNLM"/>
    </source>
</evidence>
<feature type="compositionally biased region" description="Low complexity" evidence="4">
    <location>
        <begin position="610"/>
        <end position="625"/>
    </location>
</feature>
<evidence type="ECO:0000256" key="4">
    <source>
        <dbReference type="SAM" id="MobiDB-lite"/>
    </source>
</evidence>
<dbReference type="GO" id="GO:0015031">
    <property type="term" value="P:protein transport"/>
    <property type="evidence" value="ECO:0007669"/>
    <property type="project" value="UniProtKB-KW"/>
</dbReference>
<dbReference type="GO" id="GO:0005794">
    <property type="term" value="C:Golgi apparatus"/>
    <property type="evidence" value="ECO:0007669"/>
    <property type="project" value="UniProtKB-ARBA"/>
</dbReference>
<name>A0A9W9K1L6_9EURO</name>
<organism evidence="8 9">
    <name type="scientific">Penicillium argentinense</name>
    <dbReference type="NCBI Taxonomy" id="1131581"/>
    <lineage>
        <taxon>Eukaryota</taxon>
        <taxon>Fungi</taxon>
        <taxon>Dikarya</taxon>
        <taxon>Ascomycota</taxon>
        <taxon>Pezizomycotina</taxon>
        <taxon>Eurotiomycetes</taxon>
        <taxon>Eurotiomycetidae</taxon>
        <taxon>Eurotiales</taxon>
        <taxon>Aspergillaceae</taxon>
        <taxon>Penicillium</taxon>
    </lineage>
</organism>
<feature type="compositionally biased region" description="Low complexity" evidence="4">
    <location>
        <begin position="492"/>
        <end position="504"/>
    </location>
</feature>
<feature type="compositionally biased region" description="Basic and acidic residues" evidence="4">
    <location>
        <begin position="774"/>
        <end position="783"/>
    </location>
</feature>
<dbReference type="OrthoDB" id="294853at2759"/>
<dbReference type="GeneID" id="81359645"/>
<dbReference type="InterPro" id="IPR016024">
    <property type="entry name" value="ARM-type_fold"/>
</dbReference>
<evidence type="ECO:0000313" key="8">
    <source>
        <dbReference type="EMBL" id="KAJ5089490.1"/>
    </source>
</evidence>
<dbReference type="Proteomes" id="UP001149074">
    <property type="component" value="Unassembled WGS sequence"/>
</dbReference>
<dbReference type="InterPro" id="IPR032629">
    <property type="entry name" value="DCB_dom"/>
</dbReference>
<dbReference type="EMBL" id="JAPQKI010000009">
    <property type="protein sequence ID" value="KAJ5089490.1"/>
    <property type="molecule type" value="Genomic_DNA"/>
</dbReference>
<dbReference type="PANTHER" id="PTHR10663:SF333">
    <property type="entry name" value="PROTEIN MON2 HOMOLOG"/>
    <property type="match status" value="1"/>
</dbReference>
<comment type="caution">
    <text evidence="8">The sequence shown here is derived from an EMBL/GenBank/DDBJ whole genome shotgun (WGS) entry which is preliminary data.</text>
</comment>
<keyword evidence="9" id="KW-1185">Reference proteome</keyword>
<keyword evidence="2" id="KW-0813">Transport</keyword>
<dbReference type="SUPFAM" id="SSF48371">
    <property type="entry name" value="ARM repeat"/>
    <property type="match status" value="2"/>
</dbReference>
<feature type="region of interest" description="Disordered" evidence="4">
    <location>
        <begin position="487"/>
        <end position="519"/>
    </location>
</feature>
<dbReference type="RefSeq" id="XP_056471472.1">
    <property type="nucleotide sequence ID" value="XM_056620666.1"/>
</dbReference>
<evidence type="ECO:0000256" key="2">
    <source>
        <dbReference type="ARBA" id="ARBA00022448"/>
    </source>
</evidence>
<reference evidence="8" key="1">
    <citation type="submission" date="2022-11" db="EMBL/GenBank/DDBJ databases">
        <authorList>
            <person name="Petersen C."/>
        </authorList>
    </citation>
    <scope>NUCLEOTIDE SEQUENCE</scope>
    <source>
        <strain evidence="8">IBT 30761</strain>
    </source>
</reference>
<evidence type="ECO:0000259" key="7">
    <source>
        <dbReference type="Pfam" id="PF16213"/>
    </source>
</evidence>
<dbReference type="PANTHER" id="PTHR10663">
    <property type="entry name" value="GUANYL-NUCLEOTIDE EXCHANGE FACTOR"/>
    <property type="match status" value="1"/>
</dbReference>
<dbReference type="Pfam" id="PF12783">
    <property type="entry name" value="Sec7-like_HUS"/>
    <property type="match status" value="1"/>
</dbReference>
<dbReference type="InterPro" id="IPR032691">
    <property type="entry name" value="Mon2/Sec7/BIG1-like_HUS"/>
</dbReference>
<feature type="region of interest" description="Disordered" evidence="4">
    <location>
        <begin position="774"/>
        <end position="809"/>
    </location>
</feature>
<feature type="region of interest" description="Disordered" evidence="4">
    <location>
        <begin position="601"/>
        <end position="646"/>
    </location>
</feature>
<evidence type="ECO:0000256" key="3">
    <source>
        <dbReference type="ARBA" id="ARBA00022927"/>
    </source>
</evidence>
<evidence type="ECO:0000259" key="5">
    <source>
        <dbReference type="Pfam" id="PF12783"/>
    </source>
</evidence>
<accession>A0A9W9K1L6</accession>
<feature type="domain" description="Mon2 C-terminal" evidence="6">
    <location>
        <begin position="1006"/>
        <end position="1234"/>
    </location>
</feature>
<evidence type="ECO:0000256" key="1">
    <source>
        <dbReference type="ARBA" id="ARBA00008144"/>
    </source>
</evidence>
<feature type="domain" description="Mon2/Sec7/BIG1-like dimerisation and cyclophilin-binding" evidence="7">
    <location>
        <begin position="4"/>
        <end position="175"/>
    </location>
</feature>
<dbReference type="InterPro" id="IPR032817">
    <property type="entry name" value="Mon2_C"/>
</dbReference>
<sequence>MSSQFLQTELANLIQESRRKNADLRNAAEQSLSELKALPSTSEAQISADLVRKPTFVEPFIIACHTRHAKLAGIGVVCLQRLIASKSLPSHRLKDVLAGLKETTNLSLDIQLKILQSLPSLLQYYSNDLSGELLAGTLEVCATLQASKTIAVSSTAAATLQQLVVYSFERVSTEDRLPHDAKSTTPVKVDGHSVDVAQFAFDALLVLDDLCRLIDGEQLQFLRVKTLSSAFVLELIESIILNSGRLFVGHPELSQVLRVRLMPLTVRYLSERHSFSETVRVARILLVLLKRHMSLLPAECEMAFGLLTHLLEPDGTAPWKRVLCMEVFRGLYAEAGVVRQIYSLYDGEEGRKNVLRDHMASLVKLASEKPSLIGVSNQSTIPLRADHSRSATDDQIALETGGVTGVIGSSVPQTETKVPGISSQWSVVRTPYIDLLDKSDPPFPPETYIYSLVLNCISSFAEGLAKFILPLTVPDLKQKRKNRLVNLDQGPDSASSSQDLQASDFGKPQPYPSKRTSVPINPLDLQSHVQYSAIKACAGIVENCWPAVLATCSTFLRASMDDEFYHNLVRAFQKLAHVAGLLRLSVPRDAFLTTLGKAAMPASPGTSKGQTTSHQSAATSQSSEAPQKKRKSSDIPRVNPLPSDASGAATTEISAVSLSTRNLLCLRALLNLGIALGPTLDQSAWSILLETLQYTGLVIGVSSSTMVKSASGPGEMTVISGNDVPTANLGAEVIAVQAASTKLFESTSDYPSGSFREILLALLNLSAFTEQEAEKEPAKEVSEVPRSPQSSRRPGALNQNARRVSHTVGKSRMQDEELRFVLEKGNELAKANLERLASLEEEDSEAWQLLTQSLISTSTNIAISPNLRLQASGILNSLVFLTMKSRNDDEEDQNKLQVRNLQTLKDQIASLYSLDLVSSKSLPITVTEIHEQGLEILHSILEQYAETFVDGWSLIFDLITGVFQGVEKVESGDQLSTLTERRASGLPAGPRLVRAAYKSLHLVASDFLSLLPAPCLLSLVHSFSSFASQTQDFNISLTTTSFFWNVSDFLQGQIETFSIESLVNASVSEKELGRLACDADPSVSRNSLWLLLLLRIVSVTTDSRSEIRNSAIHTLLRIFDAYGQQLSPKAWHLCLNRVLFSMVEGIETKLLPPKGKQGGNREDLISRVTTTVVMIKGVSNLITNFFDTIVKDEGFDQSWTRLLKYLQALLDLHVLDFSEATFSSLSSILIQVQSPKDLSKQALKCAWDLWANGHPAGDGTALDLDEPNQDAVLAYIQTFQQVYRLYKDSLTTEHIEKILQHLRHLVWNSVSPPYSPDGDRPSAVQASITDCLKTLCSEKEESQAAILLCLAELSDSALTKWTPGNDSRKPAFVAFSKSTIDLISWYVADLGIKQDIFTNGALATTLGHLGALIRQKYTWQGKDREPFLWQNATTVALNVIQAAVHYVEKQYSKSNEKEITQFWQCVVDITHGIVSAHGFQTQQLPNTRILADEAFDIAALTRLKTLILPSLGAPAIPDSVRRDFACALFRSSFIYAPQRFDLPSAPIEKDPLKDFYRVRAGRTFDPPPTLRPRIAYVLMDTLMELAVSSESDTSDISPGTLLARSISPYLLLRCAIEIKSYIADQPLRGLMPQPTPARKALLHLLVHMIQLRSEPSAIPEPPSIKTVTVTAGSGEDTPSLHHRKHLEWLYPLVAQAIQVAGKERDDGQVLEALGKVLHEIGRFE</sequence>
<protein>
    <recommendedName>
        <fullName evidence="10">Endosomal peripheral membrane protein</fullName>
    </recommendedName>
</protein>
<feature type="domain" description="Mon2/Sec7/BIG1-like HUS" evidence="5">
    <location>
        <begin position="200"/>
        <end position="354"/>
    </location>
</feature>
<keyword evidence="3" id="KW-0653">Protein transport</keyword>
<reference evidence="8" key="2">
    <citation type="journal article" date="2023" name="IMA Fungus">
        <title>Comparative genomic study of the Penicillium genus elucidates a diverse pangenome and 15 lateral gene transfer events.</title>
        <authorList>
            <person name="Petersen C."/>
            <person name="Sorensen T."/>
            <person name="Nielsen M.R."/>
            <person name="Sondergaard T.E."/>
            <person name="Sorensen J.L."/>
            <person name="Fitzpatrick D.A."/>
            <person name="Frisvad J.C."/>
            <person name="Nielsen K.L."/>
        </authorList>
    </citation>
    <scope>NUCLEOTIDE SEQUENCE</scope>
    <source>
        <strain evidence="8">IBT 30761</strain>
    </source>
</reference>
<dbReference type="Pfam" id="PF16213">
    <property type="entry name" value="DCB"/>
    <property type="match status" value="1"/>
</dbReference>
<gene>
    <name evidence="8" type="ORF">N7532_008174</name>
</gene>
<feature type="compositionally biased region" description="Polar residues" evidence="4">
    <location>
        <begin position="787"/>
        <end position="802"/>
    </location>
</feature>
<comment type="similarity">
    <text evidence="1">Belongs to the MON2 family.</text>
</comment>
<proteinExistence type="inferred from homology"/>
<evidence type="ECO:0000313" key="9">
    <source>
        <dbReference type="Proteomes" id="UP001149074"/>
    </source>
</evidence>
<dbReference type="Pfam" id="PF16206">
    <property type="entry name" value="Mon2_C"/>
    <property type="match status" value="1"/>
</dbReference>
<evidence type="ECO:0000259" key="6">
    <source>
        <dbReference type="Pfam" id="PF16206"/>
    </source>
</evidence>